<reference evidence="3 4" key="1">
    <citation type="submission" date="2014-07" db="EMBL/GenBank/DDBJ databases">
        <title>Genome of Chryseobacterium vrystaatense LMG 22846.</title>
        <authorList>
            <person name="Pipes S.E."/>
            <person name="Stropko S.J."/>
            <person name="Newman J.D."/>
        </authorList>
    </citation>
    <scope>NUCLEOTIDE SEQUENCE [LARGE SCALE GENOMIC DNA]</scope>
    <source>
        <strain evidence="3 4">LMG 22846</strain>
    </source>
</reference>
<feature type="signal peptide" evidence="1">
    <location>
        <begin position="1"/>
        <end position="18"/>
    </location>
</feature>
<feature type="domain" description="DUF4468" evidence="2">
    <location>
        <begin position="35"/>
        <end position="118"/>
    </location>
</feature>
<sequence length="191" mass="22123">MKIYLLFFILLFVTALKAQDKTFNITDEGLAKYVVTDIPGISKEEAYKKVIDWVNRKFNTPQKAIKGMIENQYIRIEAVSESAMRYSGIGGSVYLPIKYEIEISLKDNKYKFEIISLQEKNYLYPQLSSTEFIELNLAKTDGANGYNRVRKTNGEFRNKYKYASELADYFNSINEKLKIFLLGSDNPADNW</sequence>
<proteinExistence type="predicted"/>
<keyword evidence="4" id="KW-1185">Reference proteome</keyword>
<dbReference type="InterPro" id="IPR027823">
    <property type="entry name" value="DUF4468"/>
</dbReference>
<feature type="chain" id="PRO_5045287456" description="DUF4468 domain-containing protein" evidence="1">
    <location>
        <begin position="19"/>
        <end position="191"/>
    </location>
</feature>
<accession>A0ABR4UJ55</accession>
<evidence type="ECO:0000256" key="1">
    <source>
        <dbReference type="SAM" id="SignalP"/>
    </source>
</evidence>
<dbReference type="Proteomes" id="UP000028719">
    <property type="component" value="Unassembled WGS sequence"/>
</dbReference>
<dbReference type="EMBL" id="JPRI01000007">
    <property type="protein sequence ID" value="KFF24772.1"/>
    <property type="molecule type" value="Genomic_DNA"/>
</dbReference>
<gene>
    <name evidence="3" type="ORF">IW16_17710</name>
</gene>
<protein>
    <recommendedName>
        <fullName evidence="2">DUF4468 domain-containing protein</fullName>
    </recommendedName>
</protein>
<dbReference type="Pfam" id="PF14730">
    <property type="entry name" value="DUF4468"/>
    <property type="match status" value="1"/>
</dbReference>
<dbReference type="Gene3D" id="3.30.530.80">
    <property type="match status" value="1"/>
</dbReference>
<evidence type="ECO:0000313" key="3">
    <source>
        <dbReference type="EMBL" id="KFF24772.1"/>
    </source>
</evidence>
<evidence type="ECO:0000259" key="2">
    <source>
        <dbReference type="Pfam" id="PF14730"/>
    </source>
</evidence>
<comment type="caution">
    <text evidence="3">The sequence shown here is derived from an EMBL/GenBank/DDBJ whole genome shotgun (WGS) entry which is preliminary data.</text>
</comment>
<keyword evidence="1" id="KW-0732">Signal</keyword>
<evidence type="ECO:0000313" key="4">
    <source>
        <dbReference type="Proteomes" id="UP000028719"/>
    </source>
</evidence>
<dbReference type="RefSeq" id="WP_034747064.1">
    <property type="nucleotide sequence ID" value="NZ_JPRI01000007.1"/>
</dbReference>
<name>A0ABR4UJ55_9FLAO</name>
<organism evidence="3 4">
    <name type="scientific">Chryseobacterium vrystaatense</name>
    <dbReference type="NCBI Taxonomy" id="307480"/>
    <lineage>
        <taxon>Bacteria</taxon>
        <taxon>Pseudomonadati</taxon>
        <taxon>Bacteroidota</taxon>
        <taxon>Flavobacteriia</taxon>
        <taxon>Flavobacteriales</taxon>
        <taxon>Weeksellaceae</taxon>
        <taxon>Chryseobacterium group</taxon>
        <taxon>Chryseobacterium</taxon>
    </lineage>
</organism>